<proteinExistence type="predicted"/>
<organism evidence="1">
    <name type="scientific">virus sp. ctML55</name>
    <dbReference type="NCBI Taxonomy" id="2827627"/>
    <lineage>
        <taxon>Viruses</taxon>
    </lineage>
</organism>
<evidence type="ECO:0000313" key="1">
    <source>
        <dbReference type="EMBL" id="DAE30792.1"/>
    </source>
</evidence>
<dbReference type="EMBL" id="BK059105">
    <property type="protein sequence ID" value="DAE30792.1"/>
    <property type="molecule type" value="Genomic_DNA"/>
</dbReference>
<sequence length="41" mass="4845">MKSPSVCLWTIYSRNSFIVIIYIRISNRNTWPINPIFILSS</sequence>
<accession>A0A8S5RHC2</accession>
<protein>
    <submittedName>
        <fullName evidence="1">Uncharacterized protein</fullName>
    </submittedName>
</protein>
<name>A0A8S5RHC2_9VIRU</name>
<reference evidence="1" key="1">
    <citation type="journal article" date="2021" name="Proc. Natl. Acad. Sci. U.S.A.">
        <title>A Catalog of Tens of Thousands of Viruses from Human Metagenomes Reveals Hidden Associations with Chronic Diseases.</title>
        <authorList>
            <person name="Tisza M.J."/>
            <person name="Buck C.B."/>
        </authorList>
    </citation>
    <scope>NUCLEOTIDE SEQUENCE</scope>
    <source>
        <strain evidence="1">CtML55</strain>
    </source>
</reference>